<feature type="transmembrane region" description="Helical" evidence="7">
    <location>
        <begin position="285"/>
        <end position="305"/>
    </location>
</feature>
<dbReference type="GO" id="GO:0015293">
    <property type="term" value="F:symporter activity"/>
    <property type="evidence" value="ECO:0007669"/>
    <property type="project" value="UniProtKB-KW"/>
</dbReference>
<evidence type="ECO:0000256" key="1">
    <source>
        <dbReference type="ARBA" id="ARBA00004141"/>
    </source>
</evidence>
<dbReference type="InterPro" id="IPR004710">
    <property type="entry name" value="Bilac:Na_transpt"/>
</dbReference>
<organism evidence="8 9">
    <name type="scientific">Rhynocoris fuscipes</name>
    <dbReference type="NCBI Taxonomy" id="488301"/>
    <lineage>
        <taxon>Eukaryota</taxon>
        <taxon>Metazoa</taxon>
        <taxon>Ecdysozoa</taxon>
        <taxon>Arthropoda</taxon>
        <taxon>Hexapoda</taxon>
        <taxon>Insecta</taxon>
        <taxon>Pterygota</taxon>
        <taxon>Neoptera</taxon>
        <taxon>Paraneoptera</taxon>
        <taxon>Hemiptera</taxon>
        <taxon>Heteroptera</taxon>
        <taxon>Panheteroptera</taxon>
        <taxon>Cimicomorpha</taxon>
        <taxon>Reduviidae</taxon>
        <taxon>Harpactorinae</taxon>
        <taxon>Harpactorini</taxon>
        <taxon>Rhynocoris</taxon>
    </lineage>
</organism>
<protein>
    <submittedName>
        <fullName evidence="8">Uncharacterized protein</fullName>
    </submittedName>
</protein>
<dbReference type="PANTHER" id="PTHR10361:SF28">
    <property type="entry name" value="P3 PROTEIN-RELATED"/>
    <property type="match status" value="1"/>
</dbReference>
<dbReference type="Proteomes" id="UP001461498">
    <property type="component" value="Unassembled WGS sequence"/>
</dbReference>
<dbReference type="InterPro" id="IPR038770">
    <property type="entry name" value="Na+/solute_symporter_sf"/>
</dbReference>
<evidence type="ECO:0000256" key="6">
    <source>
        <dbReference type="ARBA" id="ARBA00023136"/>
    </source>
</evidence>
<feature type="transmembrane region" description="Helical" evidence="7">
    <location>
        <begin position="7"/>
        <end position="29"/>
    </location>
</feature>
<keyword evidence="3 7" id="KW-0812">Transmembrane</keyword>
<name>A0AAW1DPH7_9HEMI</name>
<reference evidence="8 9" key="1">
    <citation type="submission" date="2022-12" db="EMBL/GenBank/DDBJ databases">
        <title>Chromosome-level genome assembly of true bugs.</title>
        <authorList>
            <person name="Ma L."/>
            <person name="Li H."/>
        </authorList>
    </citation>
    <scope>NUCLEOTIDE SEQUENCE [LARGE SCALE GENOMIC DNA]</scope>
    <source>
        <strain evidence="8">Lab_2022b</strain>
    </source>
</reference>
<feature type="transmembrane region" description="Helical" evidence="7">
    <location>
        <begin position="408"/>
        <end position="428"/>
    </location>
</feature>
<proteinExistence type="inferred from homology"/>
<evidence type="ECO:0000256" key="7">
    <source>
        <dbReference type="SAM" id="Phobius"/>
    </source>
</evidence>
<keyword evidence="6 7" id="KW-0472">Membrane</keyword>
<dbReference type="PANTHER" id="PTHR10361">
    <property type="entry name" value="SODIUM-BILE ACID COTRANSPORTER"/>
    <property type="match status" value="1"/>
</dbReference>
<keyword evidence="9" id="KW-1185">Reference proteome</keyword>
<feature type="transmembrane region" description="Helical" evidence="7">
    <location>
        <begin position="345"/>
        <end position="365"/>
    </location>
</feature>
<feature type="transmembrane region" description="Helical" evidence="7">
    <location>
        <begin position="317"/>
        <end position="339"/>
    </location>
</feature>
<accession>A0AAW1DPH7</accession>
<comment type="caution">
    <text evidence="8">The sequence shown here is derived from an EMBL/GenBank/DDBJ whole genome shotgun (WGS) entry which is preliminary data.</text>
</comment>
<dbReference type="InterPro" id="IPR002657">
    <property type="entry name" value="BilAc:Na_symport/Acr3"/>
</dbReference>
<gene>
    <name evidence="8" type="ORF">O3M35_000653</name>
</gene>
<dbReference type="EMBL" id="JAPXFL010000001">
    <property type="protein sequence ID" value="KAK9512177.1"/>
    <property type="molecule type" value="Genomic_DNA"/>
</dbReference>
<feature type="transmembrane region" description="Helical" evidence="7">
    <location>
        <begin position="251"/>
        <end position="273"/>
    </location>
</feature>
<comment type="similarity">
    <text evidence="2">Belongs to the bile acid:sodium symporter (BASS) (TC 2.A.28) family.</text>
</comment>
<keyword evidence="4" id="KW-0813">Transport</keyword>
<evidence type="ECO:0000256" key="3">
    <source>
        <dbReference type="ARBA" id="ARBA00022692"/>
    </source>
</evidence>
<feature type="transmembrane region" description="Helical" evidence="7">
    <location>
        <begin position="184"/>
        <end position="206"/>
    </location>
</feature>
<evidence type="ECO:0000313" key="9">
    <source>
        <dbReference type="Proteomes" id="UP001461498"/>
    </source>
</evidence>
<feature type="transmembrane region" description="Helical" evidence="7">
    <location>
        <begin position="218"/>
        <end position="239"/>
    </location>
</feature>
<evidence type="ECO:0000313" key="8">
    <source>
        <dbReference type="EMBL" id="KAK9512177.1"/>
    </source>
</evidence>
<keyword evidence="5 7" id="KW-1133">Transmembrane helix</keyword>
<evidence type="ECO:0000256" key="4">
    <source>
        <dbReference type="ARBA" id="ARBA00022847"/>
    </source>
</evidence>
<evidence type="ECO:0000256" key="2">
    <source>
        <dbReference type="ARBA" id="ARBA00006528"/>
    </source>
</evidence>
<dbReference type="Gene3D" id="1.20.1530.20">
    <property type="match status" value="1"/>
</dbReference>
<feature type="transmembrane region" description="Helical" evidence="7">
    <location>
        <begin position="152"/>
        <end position="172"/>
    </location>
</feature>
<sequence length="452" mass="49600">MCPLWPLHIIILYLLAICPLWFVACTLAPKVANQVWGVVFSPAELKELPMLKTAHVIATTKDFQDSLDVRVIKALVGDPDIISVEPDQLQFKKEENSTSWIAEFNVTGKFLGYTSVSLCEQDKDSVKSEDCLKKSEPLKVSVGRDNRVLDRIFTGSVITLVSIIFINFGCALEFRSLKQAIIRPVGPLIGLICHFLFMPLVSYGLGELLFPESRPLRLGLFFTGVSPAGGASNIWTFVLGGNINLSVTMTAVSTLASFAFIPLWVFTLGPVILSGGELEVPYSKIITSAVGLLIPLCIGYALQIYCKKVSNVMVRILKPFSALLIIFIIVFAIVTNFYLFKLFNWQILLAGFSIPCLGYIAGWISASTMKQSPEDKLAISIETGVQNTGVAIFLLRSCLTQPAADITTVAPVAVALMTPIPVLCLYLIRRFTNSNVKSEEKLPTLSDDNLHV</sequence>
<dbReference type="AlphaFoldDB" id="A0AAW1DPH7"/>
<comment type="subcellular location">
    <subcellularLocation>
        <location evidence="1">Membrane</location>
        <topology evidence="1">Multi-pass membrane protein</topology>
    </subcellularLocation>
</comment>
<dbReference type="Pfam" id="PF01758">
    <property type="entry name" value="SBF"/>
    <property type="match status" value="1"/>
</dbReference>
<dbReference type="GO" id="GO:0016020">
    <property type="term" value="C:membrane"/>
    <property type="evidence" value="ECO:0007669"/>
    <property type="project" value="UniProtKB-SubCell"/>
</dbReference>
<evidence type="ECO:0000256" key="5">
    <source>
        <dbReference type="ARBA" id="ARBA00022989"/>
    </source>
</evidence>
<keyword evidence="4" id="KW-0769">Symport</keyword>